<evidence type="ECO:0000313" key="4">
    <source>
        <dbReference type="EMBL" id="QDZ40794.1"/>
    </source>
</evidence>
<dbReference type="HAMAP" id="MF_00095">
    <property type="entry name" value="SfsA"/>
    <property type="match status" value="1"/>
</dbReference>
<evidence type="ECO:0000256" key="1">
    <source>
        <dbReference type="HAMAP-Rule" id="MF_00095"/>
    </source>
</evidence>
<dbReference type="InterPro" id="IPR040452">
    <property type="entry name" value="SfsA_C"/>
</dbReference>
<dbReference type="Gene3D" id="3.40.1350.60">
    <property type="match status" value="1"/>
</dbReference>
<dbReference type="OrthoDB" id="9802365at2"/>
<proteinExistence type="inferred from homology"/>
<dbReference type="CDD" id="cd22359">
    <property type="entry name" value="SfsA-like_bacterial"/>
    <property type="match status" value="1"/>
</dbReference>
<dbReference type="GO" id="GO:0003677">
    <property type="term" value="F:DNA binding"/>
    <property type="evidence" value="ECO:0007669"/>
    <property type="project" value="InterPro"/>
</dbReference>
<dbReference type="EMBL" id="CP042326">
    <property type="protein sequence ID" value="QDZ40794.1"/>
    <property type="molecule type" value="Genomic_DNA"/>
</dbReference>
<dbReference type="RefSeq" id="WP_146296634.1">
    <property type="nucleotide sequence ID" value="NZ_CP042326.1"/>
</dbReference>
<evidence type="ECO:0000313" key="5">
    <source>
        <dbReference type="Proteomes" id="UP000318453"/>
    </source>
</evidence>
<dbReference type="Pfam" id="PF17746">
    <property type="entry name" value="SfsA_N"/>
    <property type="match status" value="1"/>
</dbReference>
<dbReference type="KEGG" id="enn:FRE64_13105"/>
<feature type="domain" description="SfsA N-terminal OB" evidence="3">
    <location>
        <begin position="18"/>
        <end position="87"/>
    </location>
</feature>
<feature type="domain" description="Sugar fermentation stimulation protein C-terminal" evidence="2">
    <location>
        <begin position="91"/>
        <end position="230"/>
    </location>
</feature>
<dbReference type="PANTHER" id="PTHR30545:SF2">
    <property type="entry name" value="SUGAR FERMENTATION STIMULATION PROTEIN A"/>
    <property type="match status" value="1"/>
</dbReference>
<keyword evidence="5" id="KW-1185">Reference proteome</keyword>
<protein>
    <recommendedName>
        <fullName evidence="1">Sugar fermentation stimulation protein homolog</fullName>
    </recommendedName>
</protein>
<dbReference type="InterPro" id="IPR005224">
    <property type="entry name" value="SfsA"/>
</dbReference>
<dbReference type="Proteomes" id="UP000318453">
    <property type="component" value="Chromosome"/>
</dbReference>
<dbReference type="InterPro" id="IPR041465">
    <property type="entry name" value="SfsA_N"/>
</dbReference>
<name>A0A5B8NP00_9CHRO</name>
<gene>
    <name evidence="1 4" type="primary">sfsA</name>
    <name evidence="4" type="ORF">FRE64_13105</name>
</gene>
<comment type="similarity">
    <text evidence="1">Belongs to the SfsA family.</text>
</comment>
<evidence type="ECO:0000259" key="2">
    <source>
        <dbReference type="Pfam" id="PF03749"/>
    </source>
</evidence>
<sequence>MSSPLVYPYPSRIQGTLIKRYKRFLADIKLASGEVITAHCPNTGPMTGVCTPGSPVLVSYSENKKRKHPYTWEAIEVNDTIPTWVGINTNLPNRVIKWALENHLLPDLAHCYETVRPEVRYGSDNKSRIDFLLTGVEEKPIYLEVKNVTWAQGTTALFPDTVTTRGQKHLRELISLLPVAQPMMLYFINRSDCMSFAPGESADPQYAQLFDQAKAEGVAILPYRFETNSEGIKFLGKASISKEKQ</sequence>
<dbReference type="Gene3D" id="2.40.50.580">
    <property type="match status" value="1"/>
</dbReference>
<reference evidence="4" key="1">
    <citation type="submission" date="2019-08" db="EMBL/GenBank/DDBJ databases">
        <title>Carotenoids and Carotenoid Binding Proteins in the Halophilic Cyanobacterium Euhalothece sp. ZM00.</title>
        <authorList>
            <person name="Cho S.M."/>
            <person name="Song J.Y."/>
            <person name="Park Y.-I."/>
        </authorList>
    </citation>
    <scope>NUCLEOTIDE SEQUENCE [LARGE SCALE GENOMIC DNA]</scope>
    <source>
        <strain evidence="4">Z-M001</strain>
    </source>
</reference>
<evidence type="ECO:0000259" key="3">
    <source>
        <dbReference type="Pfam" id="PF17746"/>
    </source>
</evidence>
<dbReference type="Pfam" id="PF03749">
    <property type="entry name" value="SfsA"/>
    <property type="match status" value="1"/>
</dbReference>
<accession>A0A5B8NP00</accession>
<dbReference type="AlphaFoldDB" id="A0A5B8NP00"/>
<dbReference type="PANTHER" id="PTHR30545">
    <property type="entry name" value="SUGAR FERMENTATION STIMULATION PROTEIN A"/>
    <property type="match status" value="1"/>
</dbReference>
<dbReference type="NCBIfam" id="TIGR00230">
    <property type="entry name" value="sfsA"/>
    <property type="match status" value="1"/>
</dbReference>
<organism evidence="4 5">
    <name type="scientific">Euhalothece natronophila Z-M001</name>
    <dbReference type="NCBI Taxonomy" id="522448"/>
    <lineage>
        <taxon>Bacteria</taxon>
        <taxon>Bacillati</taxon>
        <taxon>Cyanobacteriota</taxon>
        <taxon>Cyanophyceae</taxon>
        <taxon>Oscillatoriophycideae</taxon>
        <taxon>Chroococcales</taxon>
        <taxon>Halothecacae</taxon>
        <taxon>Halothece cluster</taxon>
        <taxon>Euhalothece</taxon>
    </lineage>
</organism>